<sequence length="197" mass="21774">MAAVTSEDPDTAPTSPTAAPPARDAGRRPARPVVRQARPADVRHIYQLVQPFTETRVLIAKELISYFEAVQEFVVAELPEEPGRIVGCGALHVLWDDIAEVRTLAVDPRVQGRGVGHELLQTLIDRARALGLQRVFCLTFEVDFFTRHGFRRIAGTPVGTDVYAEMLHSHDDGVAEFLDLARAKPNTLGNSRMLLEL</sequence>
<feature type="domain" description="N-acetyltransferase" evidence="4">
    <location>
        <begin position="32"/>
        <end position="169"/>
    </location>
</feature>
<evidence type="ECO:0000313" key="6">
    <source>
        <dbReference type="Proteomes" id="UP000451860"/>
    </source>
</evidence>
<protein>
    <submittedName>
        <fullName evidence="5">Amino-acid N-acetyltransferase</fullName>
        <ecNumber evidence="5">2.3.1.1</ecNumber>
    </submittedName>
</protein>
<dbReference type="EC" id="2.3.1.1" evidence="5"/>
<evidence type="ECO:0000256" key="1">
    <source>
        <dbReference type="ARBA" id="ARBA00022679"/>
    </source>
</evidence>
<name>A0A7J5UR60_9MICO</name>
<dbReference type="SUPFAM" id="SSF55729">
    <property type="entry name" value="Acyl-CoA N-acyltransferases (Nat)"/>
    <property type="match status" value="1"/>
</dbReference>
<dbReference type="GO" id="GO:0005737">
    <property type="term" value="C:cytoplasm"/>
    <property type="evidence" value="ECO:0007669"/>
    <property type="project" value="InterPro"/>
</dbReference>
<dbReference type="GO" id="GO:0004042">
    <property type="term" value="F:L-glutamate N-acetyltransferase activity"/>
    <property type="evidence" value="ECO:0007669"/>
    <property type="project" value="InterPro"/>
</dbReference>
<gene>
    <name evidence="5" type="ORF">GB883_09325</name>
</gene>
<evidence type="ECO:0000256" key="2">
    <source>
        <dbReference type="ARBA" id="ARBA00023315"/>
    </source>
</evidence>
<dbReference type="AlphaFoldDB" id="A0A7J5UR60"/>
<dbReference type="InterPro" id="IPR010167">
    <property type="entry name" value="NH2A_AcTrfase"/>
</dbReference>
<dbReference type="Pfam" id="PF00583">
    <property type="entry name" value="Acetyltransf_1"/>
    <property type="match status" value="1"/>
</dbReference>
<accession>A0A7J5UR60</accession>
<comment type="caution">
    <text evidence="5">The sequence shown here is derived from an EMBL/GenBank/DDBJ whole genome shotgun (WGS) entry which is preliminary data.</text>
</comment>
<evidence type="ECO:0000259" key="4">
    <source>
        <dbReference type="PROSITE" id="PS51186"/>
    </source>
</evidence>
<keyword evidence="2 5" id="KW-0012">Acyltransferase</keyword>
<feature type="compositionally biased region" description="Low complexity" evidence="3">
    <location>
        <begin position="11"/>
        <end position="23"/>
    </location>
</feature>
<organism evidence="5 6">
    <name type="scientific">Georgenia thermotolerans</name>
    <dbReference type="NCBI Taxonomy" id="527326"/>
    <lineage>
        <taxon>Bacteria</taxon>
        <taxon>Bacillati</taxon>
        <taxon>Actinomycetota</taxon>
        <taxon>Actinomycetes</taxon>
        <taxon>Micrococcales</taxon>
        <taxon>Bogoriellaceae</taxon>
        <taxon>Georgenia</taxon>
    </lineage>
</organism>
<dbReference type="InterPro" id="IPR000182">
    <property type="entry name" value="GNAT_dom"/>
</dbReference>
<dbReference type="GO" id="GO:0006526">
    <property type="term" value="P:L-arginine biosynthetic process"/>
    <property type="evidence" value="ECO:0007669"/>
    <property type="project" value="InterPro"/>
</dbReference>
<dbReference type="Gene3D" id="3.40.630.30">
    <property type="match status" value="1"/>
</dbReference>
<feature type="region of interest" description="Disordered" evidence="3">
    <location>
        <begin position="1"/>
        <end position="35"/>
    </location>
</feature>
<dbReference type="OrthoDB" id="9793138at2"/>
<evidence type="ECO:0000313" key="5">
    <source>
        <dbReference type="EMBL" id="KAE8764373.1"/>
    </source>
</evidence>
<dbReference type="InterPro" id="IPR016181">
    <property type="entry name" value="Acyl_CoA_acyltransferase"/>
</dbReference>
<dbReference type="CDD" id="cd04301">
    <property type="entry name" value="NAT_SF"/>
    <property type="match status" value="1"/>
</dbReference>
<evidence type="ECO:0000256" key="3">
    <source>
        <dbReference type="SAM" id="MobiDB-lite"/>
    </source>
</evidence>
<dbReference type="PROSITE" id="PS51186">
    <property type="entry name" value="GNAT"/>
    <property type="match status" value="1"/>
</dbReference>
<dbReference type="PANTHER" id="PTHR30602">
    <property type="entry name" value="AMINO-ACID ACETYLTRANSFERASE"/>
    <property type="match status" value="1"/>
</dbReference>
<keyword evidence="1 5" id="KW-0808">Transferase</keyword>
<dbReference type="PANTHER" id="PTHR30602:SF12">
    <property type="entry name" value="AMINO-ACID ACETYLTRANSFERASE NAGS1, CHLOROPLASTIC-RELATED"/>
    <property type="match status" value="1"/>
</dbReference>
<dbReference type="EMBL" id="WHJE01000035">
    <property type="protein sequence ID" value="KAE8764373.1"/>
    <property type="molecule type" value="Genomic_DNA"/>
</dbReference>
<proteinExistence type="predicted"/>
<reference evidence="5 6" key="1">
    <citation type="submission" date="2019-10" db="EMBL/GenBank/DDBJ databases">
        <title>Georgenia wutianyii sp. nov. and Georgenia yuyongxinii sp. nov. isolated from plateau pika (Ochotona curzoniae) in the Qinghai-Tibet plateau of China.</title>
        <authorList>
            <person name="Tian Z."/>
        </authorList>
    </citation>
    <scope>NUCLEOTIDE SEQUENCE [LARGE SCALE GENOMIC DNA]</scope>
    <source>
        <strain evidence="5 6">DSM 21501</strain>
    </source>
</reference>
<keyword evidence="6" id="KW-1185">Reference proteome</keyword>
<dbReference type="Proteomes" id="UP000451860">
    <property type="component" value="Unassembled WGS sequence"/>
</dbReference>
<dbReference type="NCBIfam" id="NF005921">
    <property type="entry name" value="PRK07922.1"/>
    <property type="match status" value="1"/>
</dbReference>